<keyword evidence="5" id="KW-1185">Reference proteome</keyword>
<protein>
    <recommendedName>
        <fullName evidence="3">RNA-binding S4 domain-containing protein</fullName>
    </recommendedName>
</protein>
<proteinExistence type="predicted"/>
<evidence type="ECO:0000256" key="1">
    <source>
        <dbReference type="PROSITE-ProRule" id="PRU00182"/>
    </source>
</evidence>
<dbReference type="PROSITE" id="PS50889">
    <property type="entry name" value="S4"/>
    <property type="match status" value="1"/>
</dbReference>
<dbReference type="SMART" id="SM00363">
    <property type="entry name" value="S4"/>
    <property type="match status" value="1"/>
</dbReference>
<reference evidence="4 5" key="1">
    <citation type="journal article" date="2019" name="Int. J. Syst. Evol. Microbiol.">
        <title>The Global Catalogue of Microorganisms (GCM) 10K type strain sequencing project: providing services to taxonomists for standard genome sequencing and annotation.</title>
        <authorList>
            <consortium name="The Broad Institute Genomics Platform"/>
            <consortium name="The Broad Institute Genome Sequencing Center for Infectious Disease"/>
            <person name="Wu L."/>
            <person name="Ma J."/>
        </authorList>
    </citation>
    <scope>NUCLEOTIDE SEQUENCE [LARGE SCALE GENOMIC DNA]</scope>
    <source>
        <strain evidence="4 5">JCM 8201</strain>
    </source>
</reference>
<feature type="domain" description="RNA-binding S4" evidence="3">
    <location>
        <begin position="35"/>
        <end position="100"/>
    </location>
</feature>
<sequence>MRTHGSVPAGSAGIGWYGRPGTAYSDSMAEEPVSARVDTWLWSVRLTKTRSLASEVCRAGHVKVNGTRVKPARAVKPGDEIHFRHDGRDRIVVVTRVVTKRVGAPVAAECYIDKSPPPPPKEAVLGVPIRDRGAGRPTKRERRSIEKLFGRPPA</sequence>
<evidence type="ECO:0000256" key="2">
    <source>
        <dbReference type="SAM" id="MobiDB-lite"/>
    </source>
</evidence>
<evidence type="ECO:0000313" key="5">
    <source>
        <dbReference type="Proteomes" id="UP001501842"/>
    </source>
</evidence>
<evidence type="ECO:0000313" key="4">
    <source>
        <dbReference type="EMBL" id="GAA2722167.1"/>
    </source>
</evidence>
<gene>
    <name evidence="4" type="ORF">GCM10010439_14040</name>
</gene>
<feature type="region of interest" description="Disordered" evidence="2">
    <location>
        <begin position="114"/>
        <end position="154"/>
    </location>
</feature>
<dbReference type="Proteomes" id="UP001501842">
    <property type="component" value="Unassembled WGS sequence"/>
</dbReference>
<organism evidence="4 5">
    <name type="scientific">Actinocorallia aurantiaca</name>
    <dbReference type="NCBI Taxonomy" id="46204"/>
    <lineage>
        <taxon>Bacteria</taxon>
        <taxon>Bacillati</taxon>
        <taxon>Actinomycetota</taxon>
        <taxon>Actinomycetes</taxon>
        <taxon>Streptosporangiales</taxon>
        <taxon>Thermomonosporaceae</taxon>
        <taxon>Actinocorallia</taxon>
    </lineage>
</organism>
<dbReference type="InterPro" id="IPR036986">
    <property type="entry name" value="S4_RNA-bd_sf"/>
</dbReference>
<accession>A0ABN3U0M1</accession>
<dbReference type="Gene3D" id="3.10.290.10">
    <property type="entry name" value="RNA-binding S4 domain"/>
    <property type="match status" value="1"/>
</dbReference>
<dbReference type="SUPFAM" id="SSF55174">
    <property type="entry name" value="Alpha-L RNA-binding motif"/>
    <property type="match status" value="1"/>
</dbReference>
<comment type="caution">
    <text evidence="4">The sequence shown here is derived from an EMBL/GenBank/DDBJ whole genome shotgun (WGS) entry which is preliminary data.</text>
</comment>
<name>A0ABN3U0M1_9ACTN</name>
<dbReference type="EMBL" id="BAAATZ010000006">
    <property type="protein sequence ID" value="GAA2722167.1"/>
    <property type="molecule type" value="Genomic_DNA"/>
</dbReference>
<dbReference type="CDD" id="cd00165">
    <property type="entry name" value="S4"/>
    <property type="match status" value="1"/>
</dbReference>
<keyword evidence="1" id="KW-0694">RNA-binding</keyword>
<dbReference type="Pfam" id="PF01479">
    <property type="entry name" value="S4"/>
    <property type="match status" value="1"/>
</dbReference>
<evidence type="ECO:0000259" key="3">
    <source>
        <dbReference type="SMART" id="SM00363"/>
    </source>
</evidence>
<feature type="compositionally biased region" description="Basic and acidic residues" evidence="2">
    <location>
        <begin position="143"/>
        <end position="154"/>
    </location>
</feature>
<dbReference type="InterPro" id="IPR002942">
    <property type="entry name" value="S4_RNA-bd"/>
</dbReference>